<dbReference type="AlphaFoldDB" id="A0A6S8BT02"/>
<dbReference type="EMBL" id="HBIN01009316">
    <property type="protein sequence ID" value="CAE0436682.1"/>
    <property type="molecule type" value="Transcribed_RNA"/>
</dbReference>
<evidence type="ECO:0000313" key="2">
    <source>
        <dbReference type="EMBL" id="CAE0436680.1"/>
    </source>
</evidence>
<gene>
    <name evidence="2" type="ORF">ASTO00021_LOCUS6932</name>
    <name evidence="3" type="ORF">ASTO00021_LOCUS6933</name>
    <name evidence="4" type="ORF">ASTO00021_LOCUS6934</name>
</gene>
<name>A0A6S8BT02_9STRA</name>
<reference evidence="2" key="1">
    <citation type="submission" date="2021-01" db="EMBL/GenBank/DDBJ databases">
        <authorList>
            <person name="Corre E."/>
            <person name="Pelletier E."/>
            <person name="Niang G."/>
            <person name="Scheremetjew M."/>
            <person name="Finn R."/>
            <person name="Kale V."/>
            <person name="Holt S."/>
            <person name="Cochrane G."/>
            <person name="Meng A."/>
            <person name="Brown T."/>
            <person name="Cohen L."/>
        </authorList>
    </citation>
    <scope>NUCLEOTIDE SEQUENCE</scope>
    <source>
        <strain evidence="2">GSBS06</strain>
    </source>
</reference>
<evidence type="ECO:0000313" key="3">
    <source>
        <dbReference type="EMBL" id="CAE0436681.1"/>
    </source>
</evidence>
<dbReference type="EMBL" id="HBIN01009315">
    <property type="protein sequence ID" value="CAE0436681.1"/>
    <property type="molecule type" value="Transcribed_RNA"/>
</dbReference>
<feature type="compositionally biased region" description="Basic and acidic residues" evidence="1">
    <location>
        <begin position="10"/>
        <end position="43"/>
    </location>
</feature>
<dbReference type="EMBL" id="HBIN01009314">
    <property type="protein sequence ID" value="CAE0436680.1"/>
    <property type="molecule type" value="Transcribed_RNA"/>
</dbReference>
<protein>
    <submittedName>
        <fullName evidence="2">Uncharacterized protein</fullName>
    </submittedName>
</protein>
<organism evidence="2">
    <name type="scientific">Aplanochytrium stocchinoi</name>
    <dbReference type="NCBI Taxonomy" id="215587"/>
    <lineage>
        <taxon>Eukaryota</taxon>
        <taxon>Sar</taxon>
        <taxon>Stramenopiles</taxon>
        <taxon>Bigyra</taxon>
        <taxon>Labyrinthulomycetes</taxon>
        <taxon>Thraustochytrida</taxon>
        <taxon>Thraustochytriidae</taxon>
        <taxon>Aplanochytrium</taxon>
    </lineage>
</organism>
<sequence length="224" mass="25429">MDDLRLQFRLEQHKRGIKPEDKATSKQTKRLKENNLEAKHNDLNEGNPEPKPSDSESKSAQISSLPKGFFDDAAKQVQVEEQLVKEQVKAGEDVDEKEWESFEKFANTVRTSGEVETSAENGQSEDPSKNEGKNKTAEETKMEEGSEVPKTEVDIEDLEEMDEYADRFINIVKKSLKQVPLTTTDTDQDNTSTNNSTSEMLQKLKEGANRQKHRALEEAIMAPW</sequence>
<proteinExistence type="predicted"/>
<evidence type="ECO:0000256" key="1">
    <source>
        <dbReference type="SAM" id="MobiDB-lite"/>
    </source>
</evidence>
<feature type="region of interest" description="Disordered" evidence="1">
    <location>
        <begin position="87"/>
        <end position="155"/>
    </location>
</feature>
<feature type="compositionally biased region" description="Basic and acidic residues" evidence="1">
    <location>
        <begin position="126"/>
        <end position="153"/>
    </location>
</feature>
<feature type="region of interest" description="Disordered" evidence="1">
    <location>
        <begin position="10"/>
        <end position="73"/>
    </location>
</feature>
<feature type="compositionally biased region" description="Polar residues" evidence="1">
    <location>
        <begin position="108"/>
        <end position="125"/>
    </location>
</feature>
<evidence type="ECO:0000313" key="4">
    <source>
        <dbReference type="EMBL" id="CAE0436682.1"/>
    </source>
</evidence>
<accession>A0A6S8BT02</accession>